<evidence type="ECO:0000256" key="3">
    <source>
        <dbReference type="ARBA" id="ARBA00022692"/>
    </source>
</evidence>
<feature type="signal peptide" evidence="7">
    <location>
        <begin position="1"/>
        <end position="25"/>
    </location>
</feature>
<reference evidence="9" key="1">
    <citation type="submission" date="2016-10" db="EMBL/GenBank/DDBJ databases">
        <authorList>
            <person name="Varghese N."/>
            <person name="Submissions S."/>
        </authorList>
    </citation>
    <scope>NUCLEOTIDE SEQUENCE [LARGE SCALE GENOMIC DNA]</scope>
    <source>
        <strain evidence="9">CGMCC 1.6854</strain>
    </source>
</reference>
<accession>A0A1G9UYB6</accession>
<dbReference type="GO" id="GO:0044781">
    <property type="term" value="P:bacterial-type flagellum organization"/>
    <property type="evidence" value="ECO:0007669"/>
    <property type="project" value="InterPro"/>
</dbReference>
<evidence type="ECO:0000313" key="8">
    <source>
        <dbReference type="EMBL" id="SDM64800.1"/>
    </source>
</evidence>
<gene>
    <name evidence="8" type="ORF">SAMN04488137_1230</name>
</gene>
<keyword evidence="8" id="KW-0969">Cilium</keyword>
<dbReference type="Pfam" id="PF04347">
    <property type="entry name" value="FliO"/>
    <property type="match status" value="1"/>
</dbReference>
<dbReference type="EMBL" id="FNHW01000001">
    <property type="protein sequence ID" value="SDM64800.1"/>
    <property type="molecule type" value="Genomic_DNA"/>
</dbReference>
<protein>
    <submittedName>
        <fullName evidence="8">Flagellar protein FliO/FliZ</fullName>
    </submittedName>
</protein>
<keyword evidence="4 6" id="KW-1133">Transmembrane helix</keyword>
<name>A0A1G9UYB6_9BACL</name>
<dbReference type="STRING" id="459525.SAMN04488137_1230"/>
<organism evidence="8 9">
    <name type="scientific">Fictibacillus solisalsi</name>
    <dbReference type="NCBI Taxonomy" id="459525"/>
    <lineage>
        <taxon>Bacteria</taxon>
        <taxon>Bacillati</taxon>
        <taxon>Bacillota</taxon>
        <taxon>Bacilli</taxon>
        <taxon>Bacillales</taxon>
        <taxon>Fictibacillaceae</taxon>
        <taxon>Fictibacillus</taxon>
    </lineage>
</organism>
<sequence length="206" mass="22559">MRKFTRCIAVLIVAFLLNCFVQTEAAAAENKETHPPAACKTVFECLDTKAGKEDQLKQQQETKAESSASGGSGVVTFIKVLFSLGLVLFLLFFLLKMIQKRTKNYQEGKALQSLGGLNVGSNRSVQMIKAGSSVLVIGVGETVTLLKEINEEEEVKLLLSSSQQETGNRLKQTSGFSDVFKAQLRELSGERGDLLKRLLRKGKADD</sequence>
<dbReference type="InterPro" id="IPR022781">
    <property type="entry name" value="Flagellar_biosynth_FliO"/>
</dbReference>
<evidence type="ECO:0000256" key="7">
    <source>
        <dbReference type="SAM" id="SignalP"/>
    </source>
</evidence>
<keyword evidence="2" id="KW-1003">Cell membrane</keyword>
<dbReference type="GO" id="GO:0016020">
    <property type="term" value="C:membrane"/>
    <property type="evidence" value="ECO:0007669"/>
    <property type="project" value="InterPro"/>
</dbReference>
<keyword evidence="9" id="KW-1185">Reference proteome</keyword>
<evidence type="ECO:0000256" key="1">
    <source>
        <dbReference type="ARBA" id="ARBA00004236"/>
    </source>
</evidence>
<keyword evidence="8" id="KW-0282">Flagellum</keyword>
<feature type="chain" id="PRO_5039385277" evidence="7">
    <location>
        <begin position="26"/>
        <end position="206"/>
    </location>
</feature>
<keyword evidence="5 6" id="KW-0472">Membrane</keyword>
<dbReference type="Proteomes" id="UP000199544">
    <property type="component" value="Unassembled WGS sequence"/>
</dbReference>
<proteinExistence type="predicted"/>
<comment type="subcellular location">
    <subcellularLocation>
        <location evidence="1">Cell membrane</location>
    </subcellularLocation>
</comment>
<keyword evidence="3 6" id="KW-0812">Transmembrane</keyword>
<dbReference type="RefSeq" id="WP_090233272.1">
    <property type="nucleotide sequence ID" value="NZ_FNHW01000001.1"/>
</dbReference>
<dbReference type="OrthoDB" id="2376965at2"/>
<evidence type="ECO:0000256" key="5">
    <source>
        <dbReference type="ARBA" id="ARBA00023136"/>
    </source>
</evidence>
<evidence type="ECO:0000256" key="4">
    <source>
        <dbReference type="ARBA" id="ARBA00022989"/>
    </source>
</evidence>
<dbReference type="AlphaFoldDB" id="A0A1G9UYB6"/>
<keyword evidence="7" id="KW-0732">Signal</keyword>
<evidence type="ECO:0000256" key="6">
    <source>
        <dbReference type="SAM" id="Phobius"/>
    </source>
</evidence>
<feature type="transmembrane region" description="Helical" evidence="6">
    <location>
        <begin position="74"/>
        <end position="95"/>
    </location>
</feature>
<evidence type="ECO:0000313" key="9">
    <source>
        <dbReference type="Proteomes" id="UP000199544"/>
    </source>
</evidence>
<keyword evidence="8" id="KW-0966">Cell projection</keyword>
<evidence type="ECO:0000256" key="2">
    <source>
        <dbReference type="ARBA" id="ARBA00022475"/>
    </source>
</evidence>